<organism evidence="1 2">
    <name type="scientific">Actinotalea lenta</name>
    <dbReference type="NCBI Taxonomy" id="3064654"/>
    <lineage>
        <taxon>Bacteria</taxon>
        <taxon>Bacillati</taxon>
        <taxon>Actinomycetota</taxon>
        <taxon>Actinomycetes</taxon>
        <taxon>Micrococcales</taxon>
        <taxon>Cellulomonadaceae</taxon>
        <taxon>Actinotalea</taxon>
    </lineage>
</organism>
<protein>
    <submittedName>
        <fullName evidence="1">Uncharacterized protein</fullName>
    </submittedName>
</protein>
<proteinExistence type="predicted"/>
<name>A0ABT9D8B8_9CELL</name>
<accession>A0ABT9D8B8</accession>
<evidence type="ECO:0000313" key="2">
    <source>
        <dbReference type="Proteomes" id="UP001232536"/>
    </source>
</evidence>
<dbReference type="Proteomes" id="UP001232536">
    <property type="component" value="Unassembled WGS sequence"/>
</dbReference>
<dbReference type="RefSeq" id="WP_304600769.1">
    <property type="nucleotide sequence ID" value="NZ_JAUQYP010000001.1"/>
</dbReference>
<comment type="caution">
    <text evidence="1">The sequence shown here is derived from an EMBL/GenBank/DDBJ whole genome shotgun (WGS) entry which is preliminary data.</text>
</comment>
<dbReference type="EMBL" id="JAUQYP010000001">
    <property type="protein sequence ID" value="MDO8107135.1"/>
    <property type="molecule type" value="Genomic_DNA"/>
</dbReference>
<sequence length="71" mass="7794">MIPPGQEHYDHARVHPCERCERAVETGQKPPYHGHVVTILHECLACAVRNGRPEVADSETAEQPLDLGGIA</sequence>
<gene>
    <name evidence="1" type="ORF">Q6348_07990</name>
</gene>
<reference evidence="1 2" key="1">
    <citation type="submission" date="2023-07" db="EMBL/GenBank/DDBJ databases">
        <title>Description of novel actinomycetes strains, isolated from tidal flat sediment.</title>
        <authorList>
            <person name="Lu C."/>
        </authorList>
    </citation>
    <scope>NUCLEOTIDE SEQUENCE [LARGE SCALE GENOMIC DNA]</scope>
    <source>
        <strain evidence="1 2">SYSU T00b441</strain>
    </source>
</reference>
<keyword evidence="2" id="KW-1185">Reference proteome</keyword>
<evidence type="ECO:0000313" key="1">
    <source>
        <dbReference type="EMBL" id="MDO8107135.1"/>
    </source>
</evidence>